<dbReference type="InterPro" id="IPR017452">
    <property type="entry name" value="GPCR_Rhodpsn_7TM"/>
</dbReference>
<feature type="transmembrane region" description="Helical" evidence="11">
    <location>
        <begin position="201"/>
        <end position="227"/>
    </location>
</feature>
<reference evidence="14" key="1">
    <citation type="submission" date="2025-08" db="UniProtKB">
        <authorList>
            <consortium name="RefSeq"/>
        </authorList>
    </citation>
    <scope>IDENTIFICATION</scope>
    <source>
        <tissue evidence="14">Sperm</tissue>
    </source>
</reference>
<dbReference type="AlphaFoldDB" id="A0AAJ7TIA9"/>
<keyword evidence="5 9" id="KW-0297">G-protein coupled receptor</keyword>
<dbReference type="SUPFAM" id="SSF81321">
    <property type="entry name" value="Family A G protein-coupled receptor-like"/>
    <property type="match status" value="1"/>
</dbReference>
<keyword evidence="3 9" id="KW-0812">Transmembrane</keyword>
<dbReference type="PRINTS" id="PR00237">
    <property type="entry name" value="GPCRRHODOPSN"/>
</dbReference>
<dbReference type="PROSITE" id="PS50262">
    <property type="entry name" value="G_PROTEIN_RECEP_F1_2"/>
    <property type="match status" value="1"/>
</dbReference>
<feature type="transmembrane region" description="Helical" evidence="11">
    <location>
        <begin position="278"/>
        <end position="300"/>
    </location>
</feature>
<dbReference type="PANTHER" id="PTHR24230:SF161">
    <property type="entry name" value="G-PROTEIN COUPLED RECEPTORS FAMILY 1 PROFILE DOMAIN-CONTAINING PROTEIN"/>
    <property type="match status" value="1"/>
</dbReference>
<dbReference type="Proteomes" id="UP001318040">
    <property type="component" value="Chromosome 26"/>
</dbReference>
<feature type="region of interest" description="Disordered" evidence="10">
    <location>
        <begin position="1"/>
        <end position="34"/>
    </location>
</feature>
<name>A0AAJ7TIA9_PETMA</name>
<evidence type="ECO:0000256" key="7">
    <source>
        <dbReference type="ARBA" id="ARBA00023170"/>
    </source>
</evidence>
<feature type="region of interest" description="Disordered" evidence="10">
    <location>
        <begin position="85"/>
        <end position="173"/>
    </location>
</feature>
<feature type="transmembrane region" description="Helical" evidence="11">
    <location>
        <begin position="368"/>
        <end position="390"/>
    </location>
</feature>
<evidence type="ECO:0000256" key="6">
    <source>
        <dbReference type="ARBA" id="ARBA00023136"/>
    </source>
</evidence>
<feature type="transmembrane region" description="Helical" evidence="11">
    <location>
        <begin position="417"/>
        <end position="438"/>
    </location>
</feature>
<feature type="compositionally biased region" description="Basic and acidic residues" evidence="10">
    <location>
        <begin position="140"/>
        <end position="151"/>
    </location>
</feature>
<accession>A0AAJ7TIA9</accession>
<dbReference type="PANTHER" id="PTHR24230">
    <property type="entry name" value="G-PROTEIN COUPLED RECEPTOR"/>
    <property type="match status" value="1"/>
</dbReference>
<comment type="similarity">
    <text evidence="9">Belongs to the G-protein coupled receptor 1 family.</text>
</comment>
<evidence type="ECO:0000256" key="1">
    <source>
        <dbReference type="ARBA" id="ARBA00004651"/>
    </source>
</evidence>
<evidence type="ECO:0000256" key="10">
    <source>
        <dbReference type="SAM" id="MobiDB-lite"/>
    </source>
</evidence>
<comment type="subcellular location">
    <subcellularLocation>
        <location evidence="1">Cell membrane</location>
        <topology evidence="1">Multi-pass membrane protein</topology>
    </subcellularLocation>
</comment>
<proteinExistence type="inferred from homology"/>
<dbReference type="RefSeq" id="XP_032817143.1">
    <property type="nucleotide sequence ID" value="XM_032961252.1"/>
</dbReference>
<dbReference type="CDD" id="cd14999">
    <property type="entry name" value="7tmA_UII-R"/>
    <property type="match status" value="1"/>
</dbReference>
<evidence type="ECO:0000256" key="3">
    <source>
        <dbReference type="ARBA" id="ARBA00022692"/>
    </source>
</evidence>
<evidence type="ECO:0000256" key="9">
    <source>
        <dbReference type="RuleBase" id="RU000688"/>
    </source>
</evidence>
<dbReference type="GO" id="GO:0005886">
    <property type="term" value="C:plasma membrane"/>
    <property type="evidence" value="ECO:0007669"/>
    <property type="project" value="UniProtKB-SubCell"/>
</dbReference>
<feature type="transmembrane region" description="Helical" evidence="11">
    <location>
        <begin position="321"/>
        <end position="341"/>
    </location>
</feature>
<keyword evidence="8 9" id="KW-0807">Transducer</keyword>
<dbReference type="PROSITE" id="PS00237">
    <property type="entry name" value="G_PROTEIN_RECEP_F1_1"/>
    <property type="match status" value="1"/>
</dbReference>
<gene>
    <name evidence="14" type="primary">LOC116946239</name>
</gene>
<organism evidence="13 14">
    <name type="scientific">Petromyzon marinus</name>
    <name type="common">Sea lamprey</name>
    <dbReference type="NCBI Taxonomy" id="7757"/>
    <lineage>
        <taxon>Eukaryota</taxon>
        <taxon>Metazoa</taxon>
        <taxon>Chordata</taxon>
        <taxon>Craniata</taxon>
        <taxon>Vertebrata</taxon>
        <taxon>Cyclostomata</taxon>
        <taxon>Hyperoartia</taxon>
        <taxon>Petromyzontiformes</taxon>
        <taxon>Petromyzontidae</taxon>
        <taxon>Petromyzon</taxon>
    </lineage>
</organism>
<evidence type="ECO:0000256" key="5">
    <source>
        <dbReference type="ARBA" id="ARBA00023040"/>
    </source>
</evidence>
<keyword evidence="2" id="KW-1003">Cell membrane</keyword>
<feature type="transmembrane region" description="Helical" evidence="11">
    <location>
        <begin position="239"/>
        <end position="266"/>
    </location>
</feature>
<evidence type="ECO:0000313" key="14">
    <source>
        <dbReference type="RefSeq" id="XP_032817143.1"/>
    </source>
</evidence>
<dbReference type="GO" id="GO:0001604">
    <property type="term" value="F:urotensin II receptor activity"/>
    <property type="evidence" value="ECO:0007669"/>
    <property type="project" value="TreeGrafter"/>
</dbReference>
<keyword evidence="6 11" id="KW-0472">Membrane</keyword>
<evidence type="ECO:0000256" key="4">
    <source>
        <dbReference type="ARBA" id="ARBA00022989"/>
    </source>
</evidence>
<dbReference type="Pfam" id="PF00001">
    <property type="entry name" value="7tm_1"/>
    <property type="match status" value="1"/>
</dbReference>
<dbReference type="KEGG" id="pmrn:116946239"/>
<evidence type="ECO:0000313" key="13">
    <source>
        <dbReference type="Proteomes" id="UP001318040"/>
    </source>
</evidence>
<evidence type="ECO:0000256" key="11">
    <source>
        <dbReference type="SAM" id="Phobius"/>
    </source>
</evidence>
<evidence type="ECO:0000256" key="2">
    <source>
        <dbReference type="ARBA" id="ARBA00022475"/>
    </source>
</evidence>
<evidence type="ECO:0000259" key="12">
    <source>
        <dbReference type="PROSITE" id="PS50262"/>
    </source>
</evidence>
<keyword evidence="13" id="KW-1185">Reference proteome</keyword>
<evidence type="ECO:0000256" key="8">
    <source>
        <dbReference type="ARBA" id="ARBA00023224"/>
    </source>
</evidence>
<dbReference type="Gene3D" id="1.20.1070.10">
    <property type="entry name" value="Rhodopsin 7-helix transmembrane proteins"/>
    <property type="match status" value="1"/>
</dbReference>
<protein>
    <submittedName>
        <fullName evidence="14">Urotensin-2 receptor-like</fullName>
    </submittedName>
</protein>
<keyword evidence="7 9" id="KW-0675">Receptor</keyword>
<dbReference type="InterPro" id="IPR000276">
    <property type="entry name" value="GPCR_Rhodpsn"/>
</dbReference>
<sequence>MDLARDTPPYSSKPPPPFHQLGLVHVSPPPHTSPHPLHLYPTAPLHRPPLPPLVPRSLTAPSTHQHLLPRQHLFVCVPSLQRAHTARPTRESHRCLSDGADAPLGSPHRGKETPIPPHRILVNHRGATEPTGPEVPSPRDVGHPRQRRLESTPRPAHATPPPKRAMRSSESLLPPNCSSPTLLPLGNSSGFDQDADDHDDLLVTSIMCAVMSLMFVVGVAGNVYTLVVMCQSMRSSASMYVYIVNLALADLLYLSSIPFVVCTSFAKDWYFGDVGCRVVFSLDLLTMHASIFILAVMSTERYVAVVRPLDTVRRSRSYRKALALAVWVVSLLLALPMILMVELCRVNKTNGEVHYLCAPSWRMSSLKVYLTVLFVTSILAPGLIIGSLYVRLARTYWLSQTSAMATKDTKRSPNQKVLYLIFSIVLAFWACFLPFWTWQLVSVYHPGVAQWSEAFVNYMNIVATCLTYSNSCINPFLYTLLTKNYQEYLRNKHGRAATTAGGVGVWAATGAGSGVVPACGAQGSERRHWRSGRTHGASQRSISSVSQPFTETMMVTGLREHHEPAV</sequence>
<keyword evidence="4 11" id="KW-1133">Transmembrane helix</keyword>
<feature type="domain" description="G-protein coupled receptors family 1 profile" evidence="12">
    <location>
        <begin position="221"/>
        <end position="478"/>
    </location>
</feature>
<feature type="transmembrane region" description="Helical" evidence="11">
    <location>
        <begin position="458"/>
        <end position="481"/>
    </location>
</feature>
<dbReference type="GO" id="GO:0007218">
    <property type="term" value="P:neuropeptide signaling pathway"/>
    <property type="evidence" value="ECO:0007669"/>
    <property type="project" value="TreeGrafter"/>
</dbReference>